<gene>
    <name evidence="5" type="ORF">SAMN05216362_10726</name>
</gene>
<dbReference type="STRING" id="571933.SAMN05216362_10726"/>
<evidence type="ECO:0000256" key="1">
    <source>
        <dbReference type="ARBA" id="ARBA00022679"/>
    </source>
</evidence>
<keyword evidence="2" id="KW-0012">Acyltransferase</keyword>
<proteinExistence type="inferred from homology"/>
<evidence type="ECO:0000259" key="4">
    <source>
        <dbReference type="PROSITE" id="PS51186"/>
    </source>
</evidence>
<dbReference type="Proteomes" id="UP000199427">
    <property type="component" value="Unassembled WGS sequence"/>
</dbReference>
<name>A0A1H9DIA4_9BACI</name>
<dbReference type="InterPro" id="IPR016181">
    <property type="entry name" value="Acyl_CoA_acyltransferase"/>
</dbReference>
<keyword evidence="6" id="KW-1185">Reference proteome</keyword>
<evidence type="ECO:0000256" key="3">
    <source>
        <dbReference type="ARBA" id="ARBA00038502"/>
    </source>
</evidence>
<dbReference type="PROSITE" id="PS51186">
    <property type="entry name" value="GNAT"/>
    <property type="match status" value="1"/>
</dbReference>
<sequence length="187" mass="22651">MMIDPTKWEIETDRLILRPFRKGDYERWWEGFNGRKPPQYLFDEGRLKDMSRFTKKWFIKWISGFEEKAKQDEMYILGVFRKLDGAAVGKVELVTILRHDYQWGMMGYSIHNQYWDRGYGTESVKAFTKATFDDLEFHRIELHINPENRRSVRLAHRAGYILECKRKAFSKENGRWEDMLIFYQNSE</sequence>
<reference evidence="5 6" key="1">
    <citation type="submission" date="2016-10" db="EMBL/GenBank/DDBJ databases">
        <authorList>
            <person name="de Groot N.N."/>
        </authorList>
    </citation>
    <scope>NUCLEOTIDE SEQUENCE [LARGE SCALE GENOMIC DNA]</scope>
    <source>
        <strain evidence="5 6">DSM 21633</strain>
    </source>
</reference>
<accession>A0A1H9DIA4</accession>
<dbReference type="GO" id="GO:0008999">
    <property type="term" value="F:protein-N-terminal-alanine acetyltransferase activity"/>
    <property type="evidence" value="ECO:0007669"/>
    <property type="project" value="TreeGrafter"/>
</dbReference>
<keyword evidence="1 5" id="KW-0808">Transferase</keyword>
<dbReference type="EMBL" id="FOES01000007">
    <property type="protein sequence ID" value="SEQ13194.1"/>
    <property type="molecule type" value="Genomic_DNA"/>
</dbReference>
<comment type="similarity">
    <text evidence="3">Belongs to the acetyltransferase family. RimJ subfamily.</text>
</comment>
<organism evidence="5 6">
    <name type="scientific">Piscibacillus halophilus</name>
    <dbReference type="NCBI Taxonomy" id="571933"/>
    <lineage>
        <taxon>Bacteria</taxon>
        <taxon>Bacillati</taxon>
        <taxon>Bacillota</taxon>
        <taxon>Bacilli</taxon>
        <taxon>Bacillales</taxon>
        <taxon>Bacillaceae</taxon>
        <taxon>Piscibacillus</taxon>
    </lineage>
</organism>
<dbReference type="GO" id="GO:0005737">
    <property type="term" value="C:cytoplasm"/>
    <property type="evidence" value="ECO:0007669"/>
    <property type="project" value="TreeGrafter"/>
</dbReference>
<evidence type="ECO:0000256" key="2">
    <source>
        <dbReference type="ARBA" id="ARBA00023315"/>
    </source>
</evidence>
<evidence type="ECO:0000313" key="6">
    <source>
        <dbReference type="Proteomes" id="UP000199427"/>
    </source>
</evidence>
<dbReference type="SUPFAM" id="SSF55729">
    <property type="entry name" value="Acyl-CoA N-acyltransferases (Nat)"/>
    <property type="match status" value="1"/>
</dbReference>
<dbReference type="AlphaFoldDB" id="A0A1H9DIA4"/>
<feature type="domain" description="N-acetyltransferase" evidence="4">
    <location>
        <begin position="15"/>
        <end position="187"/>
    </location>
</feature>
<dbReference type="InterPro" id="IPR051531">
    <property type="entry name" value="N-acetyltransferase"/>
</dbReference>
<protein>
    <submittedName>
        <fullName evidence="5">Protein N-acetyltransferase, RimJ/RimL family</fullName>
    </submittedName>
</protein>
<dbReference type="PANTHER" id="PTHR43792:SF8">
    <property type="entry name" value="[RIBOSOMAL PROTEIN US5]-ALANINE N-ACETYLTRANSFERASE"/>
    <property type="match status" value="1"/>
</dbReference>
<dbReference type="InterPro" id="IPR000182">
    <property type="entry name" value="GNAT_dom"/>
</dbReference>
<dbReference type="PANTHER" id="PTHR43792">
    <property type="entry name" value="GNAT FAMILY, PUTATIVE (AFU_ORTHOLOGUE AFUA_3G00765)-RELATED-RELATED"/>
    <property type="match status" value="1"/>
</dbReference>
<dbReference type="Pfam" id="PF13302">
    <property type="entry name" value="Acetyltransf_3"/>
    <property type="match status" value="1"/>
</dbReference>
<evidence type="ECO:0000313" key="5">
    <source>
        <dbReference type="EMBL" id="SEQ13194.1"/>
    </source>
</evidence>
<dbReference type="Gene3D" id="3.40.630.30">
    <property type="match status" value="1"/>
</dbReference>